<feature type="compositionally biased region" description="Low complexity" evidence="1">
    <location>
        <begin position="50"/>
        <end position="99"/>
    </location>
</feature>
<dbReference type="AlphaFoldDB" id="A0A1A9WQA8"/>
<sequence>MTGSLLDSKNIRNLRAKTIWSEMIEGIEQNAFILLYTKHGLNIEDNKKVNNNNYDNNNNNNNNGNNNNNNNNNGNDDNNNNNNNYDNSNNNNNDNNNNNCNYDNNNNNRTLGCCWFITYVLGVLNGEYIWVYMSGLYATHIYDVIVAFSSVFRSTVEVCVDDRYLARQEYWLTVKDKNKRIRFRPNWNFSMDLRLCLTPFFNLGQLVVSNILIGALDF</sequence>
<protein>
    <submittedName>
        <fullName evidence="2">Uncharacterized protein</fullName>
    </submittedName>
</protein>
<evidence type="ECO:0000313" key="2">
    <source>
        <dbReference type="EnsemblMetazoa" id="GBRI028030-PA"/>
    </source>
</evidence>
<evidence type="ECO:0000313" key="3">
    <source>
        <dbReference type="Proteomes" id="UP000091820"/>
    </source>
</evidence>
<reference evidence="2" key="2">
    <citation type="submission" date="2020-05" db="UniProtKB">
        <authorList>
            <consortium name="EnsemblMetazoa"/>
        </authorList>
    </citation>
    <scope>IDENTIFICATION</scope>
    <source>
        <strain evidence="2">IAEA</strain>
    </source>
</reference>
<keyword evidence="3" id="KW-1185">Reference proteome</keyword>
<dbReference type="EnsemblMetazoa" id="GBRI028030-RA">
    <property type="protein sequence ID" value="GBRI028030-PA"/>
    <property type="gene ID" value="GBRI028030"/>
</dbReference>
<evidence type="ECO:0000256" key="1">
    <source>
        <dbReference type="SAM" id="MobiDB-lite"/>
    </source>
</evidence>
<dbReference type="Proteomes" id="UP000091820">
    <property type="component" value="Unassembled WGS sequence"/>
</dbReference>
<accession>A0A1A9WQA8</accession>
<proteinExistence type="predicted"/>
<reference evidence="3" key="1">
    <citation type="submission" date="2014-03" db="EMBL/GenBank/DDBJ databases">
        <authorList>
            <person name="Aksoy S."/>
            <person name="Warren W."/>
            <person name="Wilson R.K."/>
        </authorList>
    </citation>
    <scope>NUCLEOTIDE SEQUENCE [LARGE SCALE GENOMIC DNA]</scope>
    <source>
        <strain evidence="3">IAEA</strain>
    </source>
</reference>
<name>A0A1A9WQA8_9MUSC</name>
<feature type="region of interest" description="Disordered" evidence="1">
    <location>
        <begin position="47"/>
        <end position="99"/>
    </location>
</feature>
<dbReference type="VEuPathDB" id="VectorBase:GBRI028030"/>
<organism evidence="2 3">
    <name type="scientific">Glossina brevipalpis</name>
    <dbReference type="NCBI Taxonomy" id="37001"/>
    <lineage>
        <taxon>Eukaryota</taxon>
        <taxon>Metazoa</taxon>
        <taxon>Ecdysozoa</taxon>
        <taxon>Arthropoda</taxon>
        <taxon>Hexapoda</taxon>
        <taxon>Insecta</taxon>
        <taxon>Pterygota</taxon>
        <taxon>Neoptera</taxon>
        <taxon>Endopterygota</taxon>
        <taxon>Diptera</taxon>
        <taxon>Brachycera</taxon>
        <taxon>Muscomorpha</taxon>
        <taxon>Hippoboscoidea</taxon>
        <taxon>Glossinidae</taxon>
        <taxon>Glossina</taxon>
    </lineage>
</organism>